<evidence type="ECO:0000313" key="10">
    <source>
        <dbReference type="Proteomes" id="UP000051634"/>
    </source>
</evidence>
<comment type="subcellular location">
    <subcellularLocation>
        <location evidence="1">Bacterial flagellum</location>
    </subcellularLocation>
    <subcellularLocation>
        <location evidence="2">Secreted</location>
    </subcellularLocation>
</comment>
<organism evidence="7 10">
    <name type="scientific">endosymbiont of Ridgeia piscesae</name>
    <dbReference type="NCBI Taxonomy" id="54398"/>
    <lineage>
        <taxon>Bacteria</taxon>
        <taxon>Pseudomonadati</taxon>
        <taxon>Pseudomonadota</taxon>
        <taxon>Gammaproteobacteria</taxon>
        <taxon>sulfur-oxidizing symbionts</taxon>
    </lineage>
</organism>
<dbReference type="Gene3D" id="1.20.1330.10">
    <property type="entry name" value="f41 fragment of flagellin, N-terminal domain"/>
    <property type="match status" value="1"/>
</dbReference>
<protein>
    <submittedName>
        <fullName evidence="7 8">Flagellar hook-associated protein 3</fullName>
    </submittedName>
</protein>
<reference evidence="9 10" key="1">
    <citation type="submission" date="2015-11" db="EMBL/GenBank/DDBJ databases">
        <title>The genome of Candidatus Endoriftia persephone in Ridgeia piscesae and population structure of the North Eastern Pacific vestimentiferan symbionts.</title>
        <authorList>
            <person name="Perez M."/>
            <person name="Juniper K.S."/>
        </authorList>
    </citation>
    <scope>NUCLEOTIDE SEQUENCE [LARGE SCALE GENOMIC DNA]</scope>
    <source>
        <strain evidence="8">Ind10</strain>
        <strain evidence="7">Ind11</strain>
    </source>
</reference>
<evidence type="ECO:0000313" key="8">
    <source>
        <dbReference type="EMBL" id="KRT56775.1"/>
    </source>
</evidence>
<proteinExistence type="inferred from homology"/>
<evidence type="ECO:0000313" key="9">
    <source>
        <dbReference type="Proteomes" id="UP000051276"/>
    </source>
</evidence>
<dbReference type="InterPro" id="IPR001029">
    <property type="entry name" value="Flagellin_N"/>
</dbReference>
<dbReference type="Proteomes" id="UP000051634">
    <property type="component" value="Unassembled WGS sequence"/>
</dbReference>
<evidence type="ECO:0000256" key="1">
    <source>
        <dbReference type="ARBA" id="ARBA00004365"/>
    </source>
</evidence>
<keyword evidence="7" id="KW-0282">Flagellum</keyword>
<keyword evidence="4" id="KW-0964">Secreted</keyword>
<comment type="similarity">
    <text evidence="3">Belongs to the bacterial flagellin family.</text>
</comment>
<keyword evidence="7" id="KW-0966">Cell projection</keyword>
<dbReference type="EMBL" id="LDXT01000059">
    <property type="protein sequence ID" value="KRT56291.1"/>
    <property type="molecule type" value="Genomic_DNA"/>
</dbReference>
<evidence type="ECO:0000256" key="3">
    <source>
        <dbReference type="ARBA" id="ARBA00005709"/>
    </source>
</evidence>
<dbReference type="GO" id="GO:0009424">
    <property type="term" value="C:bacterial-type flagellum hook"/>
    <property type="evidence" value="ECO:0007669"/>
    <property type="project" value="InterPro"/>
</dbReference>
<keyword evidence="5" id="KW-0975">Bacterial flagellum</keyword>
<dbReference type="RefSeq" id="WP_057957063.1">
    <property type="nucleotide sequence ID" value="NZ_KQ556990.1"/>
</dbReference>
<keyword evidence="7" id="KW-0969">Cilium</keyword>
<sequence>MSRMSTNLIFENGLNRMLETQSKLVKTQQQIATGRRVLSPQDDPAAAAYILGLRDTISTVEQYQNNSERVRARLELEETTLQGVTNLLPRIHELAVQGQNDALTAEQRNAIAEEVLLLRDQLFSLANTRDSNGEYIFAGFQGGSEPFVSVGAGSYSYRGDMGERSLQISNGRSIQDRNNGFDVFMNIDTSTGAKRNLFETVDQIAIGMQANNPDAVLIDDIQRAQDHLLQFRTSVGARLNSTSEQYEVNEDFLLTMQTAKSEAEDLDITEAVSRYERQLQALNAAQQSFIKLQGLSLFNFL</sequence>
<accession>A0A0T5Z081</accession>
<dbReference type="InterPro" id="IPR013384">
    <property type="entry name" value="Flagell_FlgL"/>
</dbReference>
<dbReference type="NCBIfam" id="TIGR02550">
    <property type="entry name" value="flagell_flgL"/>
    <property type="match status" value="1"/>
</dbReference>
<dbReference type="Pfam" id="PF00669">
    <property type="entry name" value="Flagellin_N"/>
    <property type="match status" value="1"/>
</dbReference>
<evidence type="ECO:0000259" key="6">
    <source>
        <dbReference type="Pfam" id="PF00669"/>
    </source>
</evidence>
<evidence type="ECO:0000256" key="2">
    <source>
        <dbReference type="ARBA" id="ARBA00004613"/>
    </source>
</evidence>
<dbReference type="GO" id="GO:0005198">
    <property type="term" value="F:structural molecule activity"/>
    <property type="evidence" value="ECO:0007669"/>
    <property type="project" value="InterPro"/>
</dbReference>
<evidence type="ECO:0000313" key="7">
    <source>
        <dbReference type="EMBL" id="KRT56291.1"/>
    </source>
</evidence>
<feature type="domain" description="Flagellin N-terminal" evidence="6">
    <location>
        <begin position="5"/>
        <end position="140"/>
    </location>
</feature>
<evidence type="ECO:0000256" key="4">
    <source>
        <dbReference type="ARBA" id="ARBA00022525"/>
    </source>
</evidence>
<dbReference type="InterPro" id="IPR001492">
    <property type="entry name" value="Flagellin"/>
</dbReference>
<gene>
    <name evidence="7" type="ORF">Ga0074115_1387</name>
    <name evidence="8" type="ORF">Ga0076813_10246</name>
</gene>
<dbReference type="EMBL" id="LMXI01000670">
    <property type="protein sequence ID" value="KRT56775.1"/>
    <property type="molecule type" value="Genomic_DNA"/>
</dbReference>
<dbReference type="Proteomes" id="UP000051276">
    <property type="component" value="Unassembled WGS sequence"/>
</dbReference>
<name>A0A0T5Z081_9GAMM</name>
<dbReference type="OrthoDB" id="9768249at2"/>
<dbReference type="AlphaFoldDB" id="A0A0T5Z081"/>
<dbReference type="GO" id="GO:0071973">
    <property type="term" value="P:bacterial-type flagellum-dependent cell motility"/>
    <property type="evidence" value="ECO:0007669"/>
    <property type="project" value="InterPro"/>
</dbReference>
<dbReference type="PANTHER" id="PTHR42792:SF1">
    <property type="entry name" value="FLAGELLAR HOOK-ASSOCIATED PROTEIN 3"/>
    <property type="match status" value="1"/>
</dbReference>
<comment type="caution">
    <text evidence="7">The sequence shown here is derived from an EMBL/GenBank/DDBJ whole genome shotgun (WGS) entry which is preliminary data.</text>
</comment>
<dbReference type="STRING" id="54398.Ga0074115_1387"/>
<dbReference type="PANTHER" id="PTHR42792">
    <property type="entry name" value="FLAGELLIN"/>
    <property type="match status" value="1"/>
</dbReference>
<evidence type="ECO:0000256" key="5">
    <source>
        <dbReference type="ARBA" id="ARBA00023143"/>
    </source>
</evidence>
<dbReference type="GO" id="GO:0005576">
    <property type="term" value="C:extracellular region"/>
    <property type="evidence" value="ECO:0007669"/>
    <property type="project" value="UniProtKB-SubCell"/>
</dbReference>
<dbReference type="SUPFAM" id="SSF64518">
    <property type="entry name" value="Phase 1 flagellin"/>
    <property type="match status" value="1"/>
</dbReference>
<keyword evidence="10" id="KW-1185">Reference proteome</keyword>